<name>A0A4D7C8D8_9SPHN</name>
<dbReference type="AlphaFoldDB" id="A0A4D7C8D8"/>
<keyword evidence="3" id="KW-1185">Reference proteome</keyword>
<evidence type="ECO:0000256" key="1">
    <source>
        <dbReference type="SAM" id="MobiDB-lite"/>
    </source>
</evidence>
<dbReference type="KEGG" id="hgn:E6W36_11750"/>
<evidence type="ECO:0000313" key="3">
    <source>
        <dbReference type="Proteomes" id="UP000298714"/>
    </source>
</evidence>
<feature type="compositionally biased region" description="Low complexity" evidence="1">
    <location>
        <begin position="175"/>
        <end position="184"/>
    </location>
</feature>
<dbReference type="EMBL" id="CP039704">
    <property type="protein sequence ID" value="QCI80570.1"/>
    <property type="molecule type" value="Genomic_DNA"/>
</dbReference>
<organism evidence="2 3">
    <name type="scientific">Hankyongella ginsenosidimutans</name>
    <dbReference type="NCBI Taxonomy" id="1763828"/>
    <lineage>
        <taxon>Bacteria</taxon>
        <taxon>Pseudomonadati</taxon>
        <taxon>Pseudomonadota</taxon>
        <taxon>Alphaproteobacteria</taxon>
        <taxon>Sphingomonadales</taxon>
        <taxon>Sphingomonadaceae</taxon>
        <taxon>Hankyongella</taxon>
    </lineage>
</organism>
<gene>
    <name evidence="2" type="ORF">E6W36_11750</name>
</gene>
<feature type="region of interest" description="Disordered" evidence="1">
    <location>
        <begin position="77"/>
        <end position="98"/>
    </location>
</feature>
<sequence>MGTALQQEVQSNSKVNKRVFVTELDIWVDPNGRITQAAVVKTDGDEEAGTLVAKAIENKAGFGRPPFPCAGPSASSCAGNETYDHGTQRQSAKEYSHGPLHRYSRHVATAPLHAGLQHALRVLECRLGAGCAAGICRRSGPSENTPLKTPLRKRHGQPDPAAGSTRDHQAGAGRGADASGAGGG</sequence>
<feature type="region of interest" description="Disordered" evidence="1">
    <location>
        <begin position="138"/>
        <end position="184"/>
    </location>
</feature>
<evidence type="ECO:0000313" key="2">
    <source>
        <dbReference type="EMBL" id="QCI80570.1"/>
    </source>
</evidence>
<dbReference type="SUPFAM" id="SSF74653">
    <property type="entry name" value="TolA/TonB C-terminal domain"/>
    <property type="match status" value="1"/>
</dbReference>
<proteinExistence type="predicted"/>
<protein>
    <submittedName>
        <fullName evidence="2">Uncharacterized protein</fullName>
    </submittedName>
</protein>
<feature type="compositionally biased region" description="Basic and acidic residues" evidence="1">
    <location>
        <begin position="82"/>
        <end position="96"/>
    </location>
</feature>
<accession>A0A4D7C8D8</accession>
<dbReference type="Proteomes" id="UP000298714">
    <property type="component" value="Chromosome"/>
</dbReference>
<reference evidence="3" key="1">
    <citation type="submission" date="2019-04" db="EMBL/GenBank/DDBJ databases">
        <title>Complete genome sequence of Sphingomonas sp. W1-2-3.</title>
        <authorList>
            <person name="Im W.T."/>
        </authorList>
    </citation>
    <scope>NUCLEOTIDE SEQUENCE [LARGE SCALE GENOMIC DNA]</scope>
    <source>
        <strain evidence="3">W1-2-3</strain>
    </source>
</reference>